<reference evidence="1" key="1">
    <citation type="submission" date="2016-08" db="EMBL/GenBank/DDBJ databases">
        <authorList>
            <person name="Ngugi D.K."/>
            <person name="Miyake S."/>
            <person name="Stingl U."/>
        </authorList>
    </citation>
    <scope>NUCLEOTIDE SEQUENCE</scope>
    <source>
        <strain evidence="1">SCG-B11WGA-EpuloA1</strain>
    </source>
</reference>
<dbReference type="Proteomes" id="UP000188605">
    <property type="component" value="Unassembled WGS sequence"/>
</dbReference>
<name>A0ACC8X9P0_9FIRM</name>
<sequence length="241" mass="25351">MLSAGLAFVAEGSGVAIGMALFYLFRIKNQRLIGMLFGSTSGLMIAMVCFNMLPEAFSIKNDLFVFIGIAIGVGFGLSLGQVTEFLNTKLHISGGKNMQAGLALLIGIAIHGIPEGFALGSFSNAPRETLMNFALIICLHSIPEAIALAISFKQAQATKGFLIAVPMVLGGIMSIGAVLGYLLSQVSTAFIAVSLGMAAGIILYVVCEELLPESRHIWNGRMTTLATILGIILGMLLVTSH</sequence>
<gene>
    <name evidence="1" type="ORF">AN396_01535</name>
</gene>
<evidence type="ECO:0000313" key="2">
    <source>
        <dbReference type="Proteomes" id="UP000188605"/>
    </source>
</evidence>
<organism evidence="1 2">
    <name type="scientific">Candidatus Epulonipiscium fishelsonii</name>
    <dbReference type="NCBI Taxonomy" id="77094"/>
    <lineage>
        <taxon>Bacteria</taxon>
        <taxon>Bacillati</taxon>
        <taxon>Bacillota</taxon>
        <taxon>Clostridia</taxon>
        <taxon>Lachnospirales</taxon>
        <taxon>Lachnospiraceae</taxon>
        <taxon>Candidatus Epulonipiscium</taxon>
    </lineage>
</organism>
<comment type="caution">
    <text evidence="1">The sequence shown here is derived from an EMBL/GenBank/DDBJ whole genome shotgun (WGS) entry which is preliminary data.</text>
</comment>
<evidence type="ECO:0000313" key="1">
    <source>
        <dbReference type="EMBL" id="ONI38877.1"/>
    </source>
</evidence>
<proteinExistence type="predicted"/>
<dbReference type="EMBL" id="LJDB01000077">
    <property type="protein sequence ID" value="ONI38877.1"/>
    <property type="molecule type" value="Genomic_DNA"/>
</dbReference>
<accession>A0ACC8X9P0</accession>
<protein>
    <submittedName>
        <fullName evidence="1">Zinc permease</fullName>
    </submittedName>
</protein>
<keyword evidence="2" id="KW-1185">Reference proteome</keyword>